<dbReference type="Proteomes" id="UP000887576">
    <property type="component" value="Unplaced"/>
</dbReference>
<evidence type="ECO:0000313" key="1">
    <source>
        <dbReference type="Proteomes" id="UP000887576"/>
    </source>
</evidence>
<proteinExistence type="predicted"/>
<organism evidence="1 2">
    <name type="scientific">Panagrolaimus sp. JU765</name>
    <dbReference type="NCBI Taxonomy" id="591449"/>
    <lineage>
        <taxon>Eukaryota</taxon>
        <taxon>Metazoa</taxon>
        <taxon>Ecdysozoa</taxon>
        <taxon>Nematoda</taxon>
        <taxon>Chromadorea</taxon>
        <taxon>Rhabditida</taxon>
        <taxon>Tylenchina</taxon>
        <taxon>Panagrolaimomorpha</taxon>
        <taxon>Panagrolaimoidea</taxon>
        <taxon>Panagrolaimidae</taxon>
        <taxon>Panagrolaimus</taxon>
    </lineage>
</organism>
<evidence type="ECO:0000313" key="2">
    <source>
        <dbReference type="WBParaSite" id="JU765_v2.g4820.t1"/>
    </source>
</evidence>
<name>A0AC34RA14_9BILA</name>
<dbReference type="WBParaSite" id="JU765_v2.g4820.t1">
    <property type="protein sequence ID" value="JU765_v2.g4820.t1"/>
    <property type="gene ID" value="JU765_v2.g4820"/>
</dbReference>
<accession>A0AC34RA14</accession>
<protein>
    <submittedName>
        <fullName evidence="2">Nose resistant-to-fluoxetine protein N-terminal domain-containing protein</fullName>
    </submittedName>
</protein>
<sequence>MEDMILIAAANNLTSSYVPKGFDQTLKLMMDAQGKQPPGVLRGAIKWYGSKQECDLVHFKIPNRKRPFETSYSRLFFDLAVLYGGNKTCDAKIGYALGFDVCFPNSCNRNDIFKIAEFVFEAGNMTDGLCSVTTMEDIKVDYDYRSYIVMTIIGAILVIVLAASILDYLILPEKSQLRSEPGLIMFLAFSFPRNVAEIMSGGKSGQKGQIGPIHFIRFISITWVIVCHCIISFMSNINNYLDMMSIIDYPMTQIIINGFFSVDNFFFIGAVLVSFLFFKELERNRKMVMSVKGWTMFYLHRYLRLSPSYFMAIAFSVWVYTPWASQRVIHLTQTPVDNQCNQHFWKYVLYINNFRMEDISCFAHAWYLAADMQMYVLSPLILIPLAMSPIIGVAVAIILFSLSTAGNITTVYINHYPPTMEILPRNDPDIKNPEDYAKLMYFSFWIRCQVYIMGLLVGWFMQKQKTLKIPKLVQLIMWLVSIGFMTSVLFGLYNYNRGKIDLPLFWRAMYSAFSRPAWTIGLSWIILSCYYGYGGILNKFLSWNIWVPFGRLSYAAYLIHYTIILDFIFSENDHPIMYTKFWEIFWSHIIVAVMLSFLFALIWSSLFEVPIGKVESILLRPPRPKIHINGVTKPETISWDVEDRQENGKSDVRL</sequence>
<reference evidence="2" key="1">
    <citation type="submission" date="2022-11" db="UniProtKB">
        <authorList>
            <consortium name="WormBaseParasite"/>
        </authorList>
    </citation>
    <scope>IDENTIFICATION</scope>
</reference>